<reference evidence="1 2" key="1">
    <citation type="submission" date="2022-12" db="EMBL/GenBank/DDBJ databases">
        <title>Draft genome sequence of Paenibacillus sp. dW9.</title>
        <authorList>
            <person name="Choi E.-W."/>
            <person name="Kim D.-U."/>
        </authorList>
    </citation>
    <scope>NUCLEOTIDE SEQUENCE [LARGE SCALE GENOMIC DNA]</scope>
    <source>
        <strain evidence="2">dW9</strain>
    </source>
</reference>
<comment type="caution">
    <text evidence="1">The sequence shown here is derived from an EMBL/GenBank/DDBJ whole genome shotgun (WGS) entry which is preliminary data.</text>
</comment>
<keyword evidence="2" id="KW-1185">Reference proteome</keyword>
<sequence length="54" mass="6149">MRTLDIEAVVVQLGIDLKIFEKWKIDALSSKQDHRLQRSCFLTCELSAVEDAKG</sequence>
<organism evidence="1 2">
    <name type="scientific">Paenibacillus gyeongsangnamensis</name>
    <dbReference type="NCBI Taxonomy" id="3388067"/>
    <lineage>
        <taxon>Bacteria</taxon>
        <taxon>Bacillati</taxon>
        <taxon>Bacillota</taxon>
        <taxon>Bacilli</taxon>
        <taxon>Bacillales</taxon>
        <taxon>Paenibacillaceae</taxon>
        <taxon>Paenibacillus</taxon>
    </lineage>
</organism>
<evidence type="ECO:0000313" key="2">
    <source>
        <dbReference type="Proteomes" id="UP001527882"/>
    </source>
</evidence>
<protein>
    <recommendedName>
        <fullName evidence="3">Transposase</fullName>
    </recommendedName>
</protein>
<name>A0ABT4QKG0_9BACL</name>
<dbReference type="RefSeq" id="WP_269885875.1">
    <property type="nucleotide sequence ID" value="NZ_JAQAGZ010000035.1"/>
</dbReference>
<dbReference type="Proteomes" id="UP001527882">
    <property type="component" value="Unassembled WGS sequence"/>
</dbReference>
<accession>A0ABT4QKG0</accession>
<proteinExistence type="predicted"/>
<gene>
    <name evidence="1" type="ORF">O9H85_34355</name>
</gene>
<dbReference type="EMBL" id="JAQAGZ010000035">
    <property type="protein sequence ID" value="MCZ8517346.1"/>
    <property type="molecule type" value="Genomic_DNA"/>
</dbReference>
<evidence type="ECO:0000313" key="1">
    <source>
        <dbReference type="EMBL" id="MCZ8517346.1"/>
    </source>
</evidence>
<evidence type="ECO:0008006" key="3">
    <source>
        <dbReference type="Google" id="ProtNLM"/>
    </source>
</evidence>